<dbReference type="AlphaFoldDB" id="A0A0B1Q2N0"/>
<dbReference type="CDD" id="cd07377">
    <property type="entry name" value="WHTH_GntR"/>
    <property type="match status" value="1"/>
</dbReference>
<accession>A0A0B1Q2N0</accession>
<evidence type="ECO:0000313" key="5">
    <source>
        <dbReference type="EMBL" id="KHJ54639.1"/>
    </source>
</evidence>
<evidence type="ECO:0000313" key="6">
    <source>
        <dbReference type="Proteomes" id="UP000030826"/>
    </source>
</evidence>
<dbReference type="EMBL" id="JRFJ01000002">
    <property type="protein sequence ID" value="KHJ54639.1"/>
    <property type="molecule type" value="Genomic_DNA"/>
</dbReference>
<proteinExistence type="predicted"/>
<evidence type="ECO:0000256" key="1">
    <source>
        <dbReference type="ARBA" id="ARBA00023015"/>
    </source>
</evidence>
<dbReference type="Gene3D" id="1.20.120.530">
    <property type="entry name" value="GntR ligand-binding domain-like"/>
    <property type="match status" value="1"/>
</dbReference>
<dbReference type="InterPro" id="IPR000524">
    <property type="entry name" value="Tscrpt_reg_HTH_GntR"/>
</dbReference>
<name>A0A0B1Q2N0_9HYPH</name>
<protein>
    <submittedName>
        <fullName evidence="5">GntR family transcriptional regulator</fullName>
    </submittedName>
</protein>
<evidence type="ECO:0000256" key="2">
    <source>
        <dbReference type="ARBA" id="ARBA00023125"/>
    </source>
</evidence>
<dbReference type="InterPro" id="IPR036388">
    <property type="entry name" value="WH-like_DNA-bd_sf"/>
</dbReference>
<dbReference type="Gene3D" id="1.10.10.10">
    <property type="entry name" value="Winged helix-like DNA-binding domain superfamily/Winged helix DNA-binding domain"/>
    <property type="match status" value="1"/>
</dbReference>
<feature type="domain" description="HTH gntR-type" evidence="4">
    <location>
        <begin position="14"/>
        <end position="82"/>
    </location>
</feature>
<dbReference type="PANTHER" id="PTHR43537:SF44">
    <property type="entry name" value="GNTR FAMILY REGULATORY PROTEIN"/>
    <property type="match status" value="1"/>
</dbReference>
<dbReference type="SMART" id="SM00895">
    <property type="entry name" value="FCD"/>
    <property type="match status" value="1"/>
</dbReference>
<reference evidence="5 6" key="1">
    <citation type="submission" date="2014-09" db="EMBL/GenBank/DDBJ databases">
        <title>Isolation and characterization of Aurantimonas altamirensis ON-56566 from clinical sample following a dog bite.</title>
        <authorList>
            <person name="Eshaghi A."/>
            <person name="Li A."/>
            <person name="Shahinas D."/>
            <person name="Bahn P."/>
            <person name="Kus J.V."/>
            <person name="Patel S.N."/>
        </authorList>
    </citation>
    <scope>NUCLEOTIDE SEQUENCE [LARGE SCALE GENOMIC DNA]</scope>
    <source>
        <strain evidence="5 6">ON-56566</strain>
    </source>
</reference>
<evidence type="ECO:0000259" key="4">
    <source>
        <dbReference type="PROSITE" id="PS50949"/>
    </source>
</evidence>
<dbReference type="GO" id="GO:0003677">
    <property type="term" value="F:DNA binding"/>
    <property type="evidence" value="ECO:0007669"/>
    <property type="project" value="UniProtKB-KW"/>
</dbReference>
<dbReference type="Pfam" id="PF07729">
    <property type="entry name" value="FCD"/>
    <property type="match status" value="1"/>
</dbReference>
<keyword evidence="1" id="KW-0805">Transcription regulation</keyword>
<dbReference type="GO" id="GO:0003700">
    <property type="term" value="F:DNA-binding transcription factor activity"/>
    <property type="evidence" value="ECO:0007669"/>
    <property type="project" value="InterPro"/>
</dbReference>
<dbReference type="InterPro" id="IPR011711">
    <property type="entry name" value="GntR_C"/>
</dbReference>
<comment type="caution">
    <text evidence="5">The sequence shown here is derived from an EMBL/GenBank/DDBJ whole genome shotgun (WGS) entry which is preliminary data.</text>
</comment>
<dbReference type="Pfam" id="PF00392">
    <property type="entry name" value="GntR"/>
    <property type="match status" value="1"/>
</dbReference>
<dbReference type="PROSITE" id="PS50949">
    <property type="entry name" value="HTH_GNTR"/>
    <property type="match status" value="1"/>
</dbReference>
<dbReference type="SMART" id="SM00345">
    <property type="entry name" value="HTH_GNTR"/>
    <property type="match status" value="1"/>
</dbReference>
<dbReference type="SUPFAM" id="SSF46785">
    <property type="entry name" value="Winged helix' DNA-binding domain"/>
    <property type="match status" value="1"/>
</dbReference>
<dbReference type="STRING" id="370622.LA66_08580"/>
<organism evidence="5 6">
    <name type="scientific">Aureimonas altamirensis</name>
    <dbReference type="NCBI Taxonomy" id="370622"/>
    <lineage>
        <taxon>Bacteria</taxon>
        <taxon>Pseudomonadati</taxon>
        <taxon>Pseudomonadota</taxon>
        <taxon>Alphaproteobacteria</taxon>
        <taxon>Hyphomicrobiales</taxon>
        <taxon>Aurantimonadaceae</taxon>
        <taxon>Aureimonas</taxon>
    </lineage>
</organism>
<keyword evidence="3" id="KW-0804">Transcription</keyword>
<dbReference type="InterPro" id="IPR036390">
    <property type="entry name" value="WH_DNA-bd_sf"/>
</dbReference>
<dbReference type="RefSeq" id="WP_039191402.1">
    <property type="nucleotide sequence ID" value="NZ_JRFJ01000002.1"/>
</dbReference>
<dbReference type="Proteomes" id="UP000030826">
    <property type="component" value="Unassembled WGS sequence"/>
</dbReference>
<dbReference type="PANTHER" id="PTHR43537">
    <property type="entry name" value="TRANSCRIPTIONAL REGULATOR, GNTR FAMILY"/>
    <property type="match status" value="1"/>
</dbReference>
<dbReference type="PRINTS" id="PR00035">
    <property type="entry name" value="HTHGNTR"/>
</dbReference>
<dbReference type="SUPFAM" id="SSF48008">
    <property type="entry name" value="GntR ligand-binding domain-like"/>
    <property type="match status" value="1"/>
</dbReference>
<keyword evidence="2" id="KW-0238">DNA-binding</keyword>
<evidence type="ECO:0000256" key="3">
    <source>
        <dbReference type="ARBA" id="ARBA00023163"/>
    </source>
</evidence>
<dbReference type="InterPro" id="IPR008920">
    <property type="entry name" value="TF_FadR/GntR_C"/>
</dbReference>
<sequence length="252" mass="27174">MSLLQSTIAGRSLRTSHAQVVMVLGREIVTGARPEGSILPGDAELSARFGVSRTVLREAMKTLAAKRLVEPKAKVGTRVLNRSQWNFFDADVLGWRFESGVDDTLIADLAEMRLALEPAAAAMAARRASAEEIVELYEIAGRLDNPAHTRESIAKVDLEFHLAVARVSRNPFMRSISALIEAALAASFQLSSPASSTDKIAECAANHLRIVRAIAARDEPAARLAMENVIHVGVDRTMTALRADAPLANVQA</sequence>
<gene>
    <name evidence="5" type="ORF">LA66_08580</name>
</gene>
<dbReference type="OrthoDB" id="9028214at2"/>